<sequence length="94" mass="10086">MLKFVRLVKVLDSLKLQCMCILEAIFGVIDMDPAPGLEETTEGEEEANENAMVFQAYAVLPLAHDSNSRSDPPSYKSVALGGVGAAALQSFILV</sequence>
<proteinExistence type="predicted"/>
<comment type="caution">
    <text evidence="1">The sequence shown here is derived from an EMBL/GenBank/DDBJ whole genome shotgun (WGS) entry which is preliminary data.</text>
</comment>
<organism evidence="1 2">
    <name type="scientific">Cinnamomum micranthum f. kanehirae</name>
    <dbReference type="NCBI Taxonomy" id="337451"/>
    <lineage>
        <taxon>Eukaryota</taxon>
        <taxon>Viridiplantae</taxon>
        <taxon>Streptophyta</taxon>
        <taxon>Embryophyta</taxon>
        <taxon>Tracheophyta</taxon>
        <taxon>Spermatophyta</taxon>
        <taxon>Magnoliopsida</taxon>
        <taxon>Magnoliidae</taxon>
        <taxon>Laurales</taxon>
        <taxon>Lauraceae</taxon>
        <taxon>Cinnamomum</taxon>
    </lineage>
</organism>
<protein>
    <submittedName>
        <fullName evidence="1">Mitochondrial arginine transporter BAC2</fullName>
    </submittedName>
</protein>
<dbReference type="AlphaFoldDB" id="A0A3S3PS06"/>
<dbReference type="Proteomes" id="UP000283530">
    <property type="component" value="Unassembled WGS sequence"/>
</dbReference>
<name>A0A3S3PS06_9MAGN</name>
<dbReference type="STRING" id="337451.A0A3S3PS06"/>
<evidence type="ECO:0000313" key="2">
    <source>
        <dbReference type="Proteomes" id="UP000283530"/>
    </source>
</evidence>
<dbReference type="EMBL" id="QPKB01000001">
    <property type="protein sequence ID" value="RWR72435.1"/>
    <property type="molecule type" value="Genomic_DNA"/>
</dbReference>
<accession>A0A3S3PS06</accession>
<evidence type="ECO:0000313" key="1">
    <source>
        <dbReference type="EMBL" id="RWR72435.1"/>
    </source>
</evidence>
<reference evidence="1 2" key="1">
    <citation type="journal article" date="2019" name="Nat. Plants">
        <title>Stout camphor tree genome fills gaps in understanding of flowering plant genome evolution.</title>
        <authorList>
            <person name="Chaw S.M."/>
            <person name="Liu Y.C."/>
            <person name="Wu Y.W."/>
            <person name="Wang H.Y."/>
            <person name="Lin C.I."/>
            <person name="Wu C.S."/>
            <person name="Ke H.M."/>
            <person name="Chang L.Y."/>
            <person name="Hsu C.Y."/>
            <person name="Yang H.T."/>
            <person name="Sudianto E."/>
            <person name="Hsu M.H."/>
            <person name="Wu K.P."/>
            <person name="Wang L.N."/>
            <person name="Leebens-Mack J.H."/>
            <person name="Tsai I.J."/>
        </authorList>
    </citation>
    <scope>NUCLEOTIDE SEQUENCE [LARGE SCALE GENOMIC DNA]</scope>
    <source>
        <strain evidence="2">cv. Chaw 1501</strain>
        <tissue evidence="1">Young leaves</tissue>
    </source>
</reference>
<keyword evidence="2" id="KW-1185">Reference proteome</keyword>
<gene>
    <name evidence="1" type="ORF">CKAN_00065800</name>
</gene>